<dbReference type="Proteomes" id="UP000004506">
    <property type="component" value="Unassembled WGS sequence"/>
</dbReference>
<dbReference type="PANTHER" id="PTHR30007">
    <property type="entry name" value="PHP DOMAIN PROTEIN"/>
    <property type="match status" value="1"/>
</dbReference>
<proteinExistence type="predicted"/>
<reference evidence="3 4" key="3">
    <citation type="submission" date="2008-05" db="EMBL/GenBank/DDBJ databases">
        <authorList>
            <person name="Fulton L."/>
            <person name="Clifton S."/>
            <person name="Fulton B."/>
            <person name="Xu J."/>
            <person name="Minx P."/>
            <person name="Pepin K.H."/>
            <person name="Johnson M."/>
            <person name="Thiruvilangam P."/>
            <person name="Bhonagiri V."/>
            <person name="Nash W.E."/>
            <person name="Mardis E.R."/>
            <person name="Wilson R.K."/>
        </authorList>
    </citation>
    <scope>NUCLEOTIDE SEQUENCE [LARGE SCALE GENOMIC DNA]</scope>
    <source>
        <strain evidence="3 4">ATCC 25827</strain>
    </source>
</reference>
<protein>
    <submittedName>
        <fullName evidence="3">Transposase, IS4 family</fullName>
    </submittedName>
</protein>
<dbReference type="GO" id="GO:0003677">
    <property type="term" value="F:DNA binding"/>
    <property type="evidence" value="ECO:0007669"/>
    <property type="project" value="InterPro"/>
</dbReference>
<feature type="domain" description="Insertion element IS402-like" evidence="2">
    <location>
        <begin position="6"/>
        <end position="77"/>
    </location>
</feature>
<dbReference type="AlphaFoldDB" id="A0AA86YNK3"/>
<evidence type="ECO:0000259" key="2">
    <source>
        <dbReference type="Pfam" id="PF13340"/>
    </source>
</evidence>
<organism evidence="3 4">
    <name type="scientific">Providencia stuartii ATCC 25827</name>
    <dbReference type="NCBI Taxonomy" id="471874"/>
    <lineage>
        <taxon>Bacteria</taxon>
        <taxon>Pseudomonadati</taxon>
        <taxon>Pseudomonadota</taxon>
        <taxon>Gammaproteobacteria</taxon>
        <taxon>Enterobacterales</taxon>
        <taxon>Morganellaceae</taxon>
        <taxon>Providencia</taxon>
    </lineage>
</organism>
<dbReference type="Pfam" id="PF01609">
    <property type="entry name" value="DDE_Tnp_1"/>
    <property type="match status" value="1"/>
</dbReference>
<accession>A0AA86YNK3</accession>
<comment type="caution">
    <text evidence="3">The sequence shown here is derived from an EMBL/GenBank/DDBJ whole genome shotgun (WGS) entry which is preliminary data.</text>
</comment>
<reference evidence="4" key="2">
    <citation type="submission" date="2008-04" db="EMBL/GenBank/DDBJ databases">
        <title>Draft genome sequence of Providencia stuartii(ATCC 25827).</title>
        <authorList>
            <person name="Sudarsanam P."/>
            <person name="Ley R."/>
            <person name="Guruge J."/>
            <person name="Turnbaugh P.J."/>
            <person name="Mahowald M."/>
            <person name="Liep D."/>
            <person name="Gordon J."/>
        </authorList>
    </citation>
    <scope>NUCLEOTIDE SEQUENCE [LARGE SCALE GENOMIC DNA]</scope>
    <source>
        <strain evidence="4">ATCC 25827</strain>
    </source>
</reference>
<evidence type="ECO:0000313" key="3">
    <source>
        <dbReference type="EMBL" id="EDU61078.1"/>
    </source>
</evidence>
<dbReference type="InterPro" id="IPR025161">
    <property type="entry name" value="IS402-like_dom"/>
</dbReference>
<evidence type="ECO:0000313" key="4">
    <source>
        <dbReference type="Proteomes" id="UP000004506"/>
    </source>
</evidence>
<dbReference type="NCBIfam" id="NF033580">
    <property type="entry name" value="transpos_IS5_3"/>
    <property type="match status" value="1"/>
</dbReference>
<sequence length="253" mass="29297">MPRLMLTDDSWKLLSKIIHLTGRIYNKPEHRMTLEGILFRIRTGIPWRDLPRQFGEWNTVFRRFNLWSKKGVMMEIFQFLSRFNDPQWLFIDASIVKTHQDGANVKDASKQAIGKSRGGNSTKIHLAVDSSGLPVHFELSGGQAHDVSYAETLVTSSPEAEVVIADKGYDCEALRQLIKSRRGQHVIPRKGNSKQGNKDIDWCLYRYRHLVENAFLKIKKYRAVVTRYDKLARNYESVVALAFSIMWLPMWVD</sequence>
<dbReference type="Pfam" id="PF13340">
    <property type="entry name" value="DUF4096"/>
    <property type="match status" value="1"/>
</dbReference>
<dbReference type="GO" id="GO:0004803">
    <property type="term" value="F:transposase activity"/>
    <property type="evidence" value="ECO:0007669"/>
    <property type="project" value="InterPro"/>
</dbReference>
<feature type="domain" description="Transposase IS4-like" evidence="1">
    <location>
        <begin position="88"/>
        <end position="247"/>
    </location>
</feature>
<dbReference type="EMBL" id="ABJD02000085">
    <property type="protein sequence ID" value="EDU61078.1"/>
    <property type="molecule type" value="Genomic_DNA"/>
</dbReference>
<evidence type="ECO:0000259" key="1">
    <source>
        <dbReference type="Pfam" id="PF01609"/>
    </source>
</evidence>
<name>A0AA86YNK3_PROST</name>
<dbReference type="InterPro" id="IPR002559">
    <property type="entry name" value="Transposase_11"/>
</dbReference>
<reference evidence="4" key="1">
    <citation type="submission" date="2008-04" db="EMBL/GenBank/DDBJ databases">
        <title>Draft genome sequence of Providencia stuartii (ATCC 25827).</title>
        <authorList>
            <person name="Sudarsanam P."/>
            <person name="Ley R."/>
            <person name="Guruge J."/>
            <person name="Turnbaugh P.J."/>
            <person name="Mahowald M."/>
            <person name="Liep D."/>
            <person name="Gordon J."/>
        </authorList>
    </citation>
    <scope>NUCLEOTIDE SEQUENCE [LARGE SCALE GENOMIC DNA]</scope>
    <source>
        <strain evidence="4">ATCC 25827</strain>
    </source>
</reference>
<dbReference type="RefSeq" id="WP_004917525.1">
    <property type="nucleotide sequence ID" value="NZ_DS607662.1"/>
</dbReference>
<dbReference type="PANTHER" id="PTHR30007:SF1">
    <property type="entry name" value="BLR1914 PROTEIN"/>
    <property type="match status" value="1"/>
</dbReference>
<gene>
    <name evidence="3" type="ORF">PROSTU_01059</name>
</gene>
<dbReference type="GO" id="GO:0006313">
    <property type="term" value="P:DNA transposition"/>
    <property type="evidence" value="ECO:0007669"/>
    <property type="project" value="InterPro"/>
</dbReference>